<sequence length="156" mass="18447">MLLYVETISKSSIIIAVMFYSEQEEISQYCVMAIVSLLSIFFYITTLYSRVARLPSNNRRCCKSIMSWLARTQWSLPETKFYKSFKGRKIKVINRTTIKSNLFVQIMRENKLGFTCGHLFFITKFKYIQLLLLNFTLIIKFYKKIIHASQIKHNQG</sequence>
<keyword evidence="1" id="KW-0472">Membrane</keyword>
<reference evidence="3" key="1">
    <citation type="submission" date="2025-08" db="UniProtKB">
        <authorList>
            <consortium name="RefSeq"/>
        </authorList>
    </citation>
    <scope>IDENTIFICATION</scope>
    <source>
        <strain evidence="3">Airmid</strain>
    </source>
</reference>
<feature type="transmembrane region" description="Helical" evidence="1">
    <location>
        <begin position="26"/>
        <end position="49"/>
    </location>
</feature>
<proteinExistence type="predicted"/>
<dbReference type="KEGG" id="dpte:113794362"/>
<dbReference type="OrthoDB" id="6523130at2759"/>
<dbReference type="InParanoid" id="A0A6P6Y467"/>
<dbReference type="AlphaFoldDB" id="A0A6P6Y467"/>
<accession>A0A6P6Y467</accession>
<keyword evidence="2" id="KW-1185">Reference proteome</keyword>
<protein>
    <submittedName>
        <fullName evidence="3">Uncharacterized protein LOC113794362</fullName>
    </submittedName>
</protein>
<evidence type="ECO:0000313" key="2">
    <source>
        <dbReference type="Proteomes" id="UP000515146"/>
    </source>
</evidence>
<evidence type="ECO:0000256" key="1">
    <source>
        <dbReference type="SAM" id="Phobius"/>
    </source>
</evidence>
<evidence type="ECO:0000313" key="3">
    <source>
        <dbReference type="RefSeq" id="XP_027200282.1"/>
    </source>
</evidence>
<dbReference type="Proteomes" id="UP000515146">
    <property type="component" value="Unplaced"/>
</dbReference>
<organism evidence="2 3">
    <name type="scientific">Dermatophagoides pteronyssinus</name>
    <name type="common">European house dust mite</name>
    <dbReference type="NCBI Taxonomy" id="6956"/>
    <lineage>
        <taxon>Eukaryota</taxon>
        <taxon>Metazoa</taxon>
        <taxon>Ecdysozoa</taxon>
        <taxon>Arthropoda</taxon>
        <taxon>Chelicerata</taxon>
        <taxon>Arachnida</taxon>
        <taxon>Acari</taxon>
        <taxon>Acariformes</taxon>
        <taxon>Sarcoptiformes</taxon>
        <taxon>Astigmata</taxon>
        <taxon>Psoroptidia</taxon>
        <taxon>Analgoidea</taxon>
        <taxon>Pyroglyphidae</taxon>
        <taxon>Dermatophagoidinae</taxon>
        <taxon>Dermatophagoides</taxon>
    </lineage>
</organism>
<name>A0A6P6Y467_DERPT</name>
<keyword evidence="1" id="KW-1133">Transmembrane helix</keyword>
<keyword evidence="1" id="KW-0812">Transmembrane</keyword>
<dbReference type="RefSeq" id="XP_027200282.1">
    <property type="nucleotide sequence ID" value="XM_027344481.1"/>
</dbReference>
<gene>
    <name evidence="3" type="primary">LOC113794362</name>
</gene>